<reference evidence="3" key="1">
    <citation type="submission" date="2023-10" db="EMBL/GenBank/DDBJ databases">
        <authorList>
            <person name="Hackl T."/>
        </authorList>
    </citation>
    <scope>NUCLEOTIDE SEQUENCE</scope>
</reference>
<keyword evidence="2" id="KW-0472">Membrane</keyword>
<keyword evidence="2" id="KW-1133">Transmembrane helix</keyword>
<feature type="transmembrane region" description="Helical" evidence="2">
    <location>
        <begin position="161"/>
        <end position="183"/>
    </location>
</feature>
<evidence type="ECO:0000256" key="1">
    <source>
        <dbReference type="SAM" id="MobiDB-lite"/>
    </source>
</evidence>
<gene>
    <name evidence="3" type="ORF">KHLLAP_LOCUS6619</name>
</gene>
<accession>A0AAI8YIJ3</accession>
<comment type="caution">
    <text evidence="3">The sequence shown here is derived from an EMBL/GenBank/DDBJ whole genome shotgun (WGS) entry which is preliminary data.</text>
</comment>
<sequence>MSRPLSRDLDKPDEHVILAGCTESDTVSEAAYYSGSPDDTPEDVAVSTSLDGGAHSWENTTTSVLFTDTSTTFTVSLGPRAGDGDFAGTVRNSWGVSFGCWQRASAFLYTNDNRSCNLVYDCNHANSNPGSSPPGTDAPSATSTPAPQQENHSTNLPVSTLTGIVVGVTLGSAVLAVMLLSFVRKHWHLKGGHCRISLEKATGADGAASVDSGDRVIPFVEADGEPAGAELEVPPPVFELEARSRPR</sequence>
<evidence type="ECO:0000313" key="3">
    <source>
        <dbReference type="EMBL" id="CAJ2506151.1"/>
    </source>
</evidence>
<proteinExistence type="predicted"/>
<organism evidence="3 4">
    <name type="scientific">Anthostomella pinea</name>
    <dbReference type="NCBI Taxonomy" id="933095"/>
    <lineage>
        <taxon>Eukaryota</taxon>
        <taxon>Fungi</taxon>
        <taxon>Dikarya</taxon>
        <taxon>Ascomycota</taxon>
        <taxon>Pezizomycotina</taxon>
        <taxon>Sordariomycetes</taxon>
        <taxon>Xylariomycetidae</taxon>
        <taxon>Xylariales</taxon>
        <taxon>Xylariaceae</taxon>
        <taxon>Anthostomella</taxon>
    </lineage>
</organism>
<dbReference type="Proteomes" id="UP001295740">
    <property type="component" value="Unassembled WGS sequence"/>
</dbReference>
<evidence type="ECO:0000256" key="2">
    <source>
        <dbReference type="SAM" id="Phobius"/>
    </source>
</evidence>
<keyword evidence="2" id="KW-0812">Transmembrane</keyword>
<evidence type="ECO:0000313" key="4">
    <source>
        <dbReference type="Proteomes" id="UP001295740"/>
    </source>
</evidence>
<dbReference type="AlphaFoldDB" id="A0AAI8YIJ3"/>
<feature type="region of interest" description="Disordered" evidence="1">
    <location>
        <begin position="128"/>
        <end position="155"/>
    </location>
</feature>
<name>A0AAI8YIJ3_9PEZI</name>
<keyword evidence="4" id="KW-1185">Reference proteome</keyword>
<dbReference type="EMBL" id="CAUWAG010000008">
    <property type="protein sequence ID" value="CAJ2506151.1"/>
    <property type="molecule type" value="Genomic_DNA"/>
</dbReference>
<protein>
    <submittedName>
        <fullName evidence="3">Uu.00g002810.m01.CDS01</fullName>
    </submittedName>
</protein>